<comment type="caution">
    <text evidence="3">The sequence shown here is derived from an EMBL/GenBank/DDBJ whole genome shotgun (WGS) entry which is preliminary data.</text>
</comment>
<dbReference type="EMBL" id="JABFAI010000454">
    <property type="protein sequence ID" value="KAF4944192.1"/>
    <property type="molecule type" value="Genomic_DNA"/>
</dbReference>
<dbReference type="GO" id="GO:0008168">
    <property type="term" value="F:methyltransferase activity"/>
    <property type="evidence" value="ECO:0007669"/>
    <property type="project" value="TreeGrafter"/>
</dbReference>
<gene>
    <name evidence="3" type="ORF">FGADI_12865</name>
</gene>
<comment type="similarity">
    <text evidence="1">Belongs to the methyltransferase superfamily. LaeA methyltransferase family.</text>
</comment>
<dbReference type="SUPFAM" id="SSF53335">
    <property type="entry name" value="S-adenosyl-L-methionine-dependent methyltransferases"/>
    <property type="match status" value="1"/>
</dbReference>
<dbReference type="AlphaFoldDB" id="A0A8H4WN72"/>
<accession>A0A8H4WN72</accession>
<dbReference type="Proteomes" id="UP000604273">
    <property type="component" value="Unassembled WGS sequence"/>
</dbReference>
<evidence type="ECO:0000256" key="1">
    <source>
        <dbReference type="ARBA" id="ARBA00038158"/>
    </source>
</evidence>
<dbReference type="PANTHER" id="PTHR43591:SF10">
    <property type="entry name" value="ABC TRANSMEMBRANE TYPE-1 DOMAIN-CONTAINING PROTEIN-RELATED"/>
    <property type="match status" value="1"/>
</dbReference>
<sequence length="411" mass="46823">MNSPPNSFSRQSDDFPSSITSGLRDSAEKDQHLPVSRHMIPPSPASSTASPLAVGSAHEAALIQSIEQGDYATDDDETRSLTDSIREHIVEGGLRYHRYGSIQTIIAQWLTADHSYHAGKYLFPNDEAEQDREELKHNLTVYLSDDRLFFAPIEQLLEKGCEVLDLGTGIGKWCIDLADMYPNSQFHGMDLSPIQPDWVPENAIFVVDDIEHEAGWTYGDESFDYIHIRHTVHSIKDRELLWERIWKHLKPGGYVEVQEFDYIAACDDDSCDGPYAWRDYCNYLHDGMLALGSDLHGISHVEHELDEAGFENITTKGYKCPVGPWAKNKRLQQCGHVLRDVVLLSLYGLSRKPLRDGLGWTVLQIEMFLIEVRKSLTQEVNGLPKFHPYFPYYNIHARKPLNSQRPIREDA</sequence>
<feature type="compositionally biased region" description="Polar residues" evidence="2">
    <location>
        <begin position="1"/>
        <end position="23"/>
    </location>
</feature>
<dbReference type="OrthoDB" id="2013972at2759"/>
<evidence type="ECO:0008006" key="5">
    <source>
        <dbReference type="Google" id="ProtNLM"/>
    </source>
</evidence>
<name>A0A8H4WN72_9HYPO</name>
<reference evidence="3" key="2">
    <citation type="submission" date="2020-05" db="EMBL/GenBank/DDBJ databases">
        <authorList>
            <person name="Kim H.-S."/>
            <person name="Proctor R.H."/>
            <person name="Brown D.W."/>
        </authorList>
    </citation>
    <scope>NUCLEOTIDE SEQUENCE</scope>
    <source>
        <strain evidence="3">NRRL 45417</strain>
    </source>
</reference>
<dbReference type="Pfam" id="PF13489">
    <property type="entry name" value="Methyltransf_23"/>
    <property type="match status" value="1"/>
</dbReference>
<dbReference type="InterPro" id="IPR029063">
    <property type="entry name" value="SAM-dependent_MTases_sf"/>
</dbReference>
<evidence type="ECO:0000313" key="3">
    <source>
        <dbReference type="EMBL" id="KAF4944192.1"/>
    </source>
</evidence>
<dbReference type="Gene3D" id="3.40.50.150">
    <property type="entry name" value="Vaccinia Virus protein VP39"/>
    <property type="match status" value="1"/>
</dbReference>
<proteinExistence type="inferred from homology"/>
<organism evidence="3 4">
    <name type="scientific">Fusarium gaditjirri</name>
    <dbReference type="NCBI Taxonomy" id="282569"/>
    <lineage>
        <taxon>Eukaryota</taxon>
        <taxon>Fungi</taxon>
        <taxon>Dikarya</taxon>
        <taxon>Ascomycota</taxon>
        <taxon>Pezizomycotina</taxon>
        <taxon>Sordariomycetes</taxon>
        <taxon>Hypocreomycetidae</taxon>
        <taxon>Hypocreales</taxon>
        <taxon>Nectriaceae</taxon>
        <taxon>Fusarium</taxon>
        <taxon>Fusarium nisikadoi species complex</taxon>
    </lineage>
</organism>
<evidence type="ECO:0000313" key="4">
    <source>
        <dbReference type="Proteomes" id="UP000604273"/>
    </source>
</evidence>
<dbReference type="PANTHER" id="PTHR43591">
    <property type="entry name" value="METHYLTRANSFERASE"/>
    <property type="match status" value="1"/>
</dbReference>
<feature type="region of interest" description="Disordered" evidence="2">
    <location>
        <begin position="1"/>
        <end position="53"/>
    </location>
</feature>
<dbReference type="CDD" id="cd02440">
    <property type="entry name" value="AdoMet_MTases"/>
    <property type="match status" value="1"/>
</dbReference>
<keyword evidence="4" id="KW-1185">Reference proteome</keyword>
<reference evidence="3" key="1">
    <citation type="journal article" date="2020" name="BMC Genomics">
        <title>Correction to: Identification and distribution of gene clusters required for synthesis of sphingolipid metabolism inhibitors in diverse species of the filamentous fungus Fusarium.</title>
        <authorList>
            <person name="Kim H.S."/>
            <person name="Lohmar J.M."/>
            <person name="Busman M."/>
            <person name="Brown D.W."/>
            <person name="Naumann T.A."/>
            <person name="Divon H.H."/>
            <person name="Lysoe E."/>
            <person name="Uhlig S."/>
            <person name="Proctor R.H."/>
        </authorList>
    </citation>
    <scope>NUCLEOTIDE SEQUENCE</scope>
    <source>
        <strain evidence="3">NRRL 45417</strain>
    </source>
</reference>
<evidence type="ECO:0000256" key="2">
    <source>
        <dbReference type="SAM" id="MobiDB-lite"/>
    </source>
</evidence>
<protein>
    <recommendedName>
        <fullName evidence="5">Methyltransferase</fullName>
    </recommendedName>
</protein>